<name>A0A9N9A6I9_9GLOM</name>
<evidence type="ECO:0000313" key="2">
    <source>
        <dbReference type="EMBL" id="CAG8518851.1"/>
    </source>
</evidence>
<accession>A0A9N9A6I9</accession>
<dbReference type="EMBL" id="CAJVPQ010000907">
    <property type="protein sequence ID" value="CAG8518851.1"/>
    <property type="molecule type" value="Genomic_DNA"/>
</dbReference>
<sequence length="59" mass="6859">MTEEDKSNNQQGRLKPPNQGYRKDYRLKDNETLDNNGIAAIIRQMSDFFKGISKEIRNA</sequence>
<dbReference type="Proteomes" id="UP000789570">
    <property type="component" value="Unassembled WGS sequence"/>
</dbReference>
<evidence type="ECO:0000256" key="1">
    <source>
        <dbReference type="SAM" id="MobiDB-lite"/>
    </source>
</evidence>
<evidence type="ECO:0000313" key="3">
    <source>
        <dbReference type="Proteomes" id="UP000789570"/>
    </source>
</evidence>
<organism evidence="2 3">
    <name type="scientific">Funneliformis caledonium</name>
    <dbReference type="NCBI Taxonomy" id="1117310"/>
    <lineage>
        <taxon>Eukaryota</taxon>
        <taxon>Fungi</taxon>
        <taxon>Fungi incertae sedis</taxon>
        <taxon>Mucoromycota</taxon>
        <taxon>Glomeromycotina</taxon>
        <taxon>Glomeromycetes</taxon>
        <taxon>Glomerales</taxon>
        <taxon>Glomeraceae</taxon>
        <taxon>Funneliformis</taxon>
    </lineage>
</organism>
<dbReference type="AlphaFoldDB" id="A0A9N9A6I9"/>
<protein>
    <submittedName>
        <fullName evidence="2">14434_t:CDS:1</fullName>
    </submittedName>
</protein>
<keyword evidence="3" id="KW-1185">Reference proteome</keyword>
<feature type="region of interest" description="Disordered" evidence="1">
    <location>
        <begin position="1"/>
        <end position="28"/>
    </location>
</feature>
<comment type="caution">
    <text evidence="2">The sequence shown here is derived from an EMBL/GenBank/DDBJ whole genome shotgun (WGS) entry which is preliminary data.</text>
</comment>
<proteinExistence type="predicted"/>
<reference evidence="2" key="1">
    <citation type="submission" date="2021-06" db="EMBL/GenBank/DDBJ databases">
        <authorList>
            <person name="Kallberg Y."/>
            <person name="Tangrot J."/>
            <person name="Rosling A."/>
        </authorList>
    </citation>
    <scope>NUCLEOTIDE SEQUENCE</scope>
    <source>
        <strain evidence="2">UK204</strain>
    </source>
</reference>
<gene>
    <name evidence="2" type="ORF">FCALED_LOCUS4592</name>
</gene>